<evidence type="ECO:0000313" key="3">
    <source>
        <dbReference type="Proteomes" id="UP000054549"/>
    </source>
</evidence>
<dbReference type="Gene3D" id="2.60.120.620">
    <property type="entry name" value="q2cbj1_9rhob like domain"/>
    <property type="match status" value="1"/>
</dbReference>
<dbReference type="OrthoDB" id="124582at2759"/>
<dbReference type="EMBL" id="KN818363">
    <property type="protein sequence ID" value="KIL57611.1"/>
    <property type="molecule type" value="Genomic_DNA"/>
</dbReference>
<accession>A0A0C2WLN4</accession>
<proteinExistence type="predicted"/>
<dbReference type="PANTHER" id="PTHR33099:SF7">
    <property type="entry name" value="MYND-TYPE DOMAIN-CONTAINING PROTEIN"/>
    <property type="match status" value="1"/>
</dbReference>
<dbReference type="HOGENOM" id="CLU_007520_2_0_1"/>
<dbReference type="AlphaFoldDB" id="A0A0C2WLN4"/>
<dbReference type="InterPro" id="IPR044862">
    <property type="entry name" value="Pro_4_hyd_alph_FE2OG_OXY"/>
</dbReference>
<reference evidence="2 3" key="1">
    <citation type="submission" date="2014-04" db="EMBL/GenBank/DDBJ databases">
        <title>Evolutionary Origins and Diversification of the Mycorrhizal Mutualists.</title>
        <authorList>
            <consortium name="DOE Joint Genome Institute"/>
            <consortium name="Mycorrhizal Genomics Consortium"/>
            <person name="Kohler A."/>
            <person name="Kuo A."/>
            <person name="Nagy L.G."/>
            <person name="Floudas D."/>
            <person name="Copeland A."/>
            <person name="Barry K.W."/>
            <person name="Cichocki N."/>
            <person name="Veneault-Fourrey C."/>
            <person name="LaButti K."/>
            <person name="Lindquist E.A."/>
            <person name="Lipzen A."/>
            <person name="Lundell T."/>
            <person name="Morin E."/>
            <person name="Murat C."/>
            <person name="Riley R."/>
            <person name="Ohm R."/>
            <person name="Sun H."/>
            <person name="Tunlid A."/>
            <person name="Henrissat B."/>
            <person name="Grigoriev I.V."/>
            <person name="Hibbett D.S."/>
            <person name="Martin F."/>
        </authorList>
    </citation>
    <scope>NUCLEOTIDE SEQUENCE [LARGE SCALE GENOMIC DNA]</scope>
    <source>
        <strain evidence="2 3">Koide BX008</strain>
    </source>
</reference>
<dbReference type="Proteomes" id="UP000054549">
    <property type="component" value="Unassembled WGS sequence"/>
</dbReference>
<name>A0A0C2WLN4_AMAMK</name>
<evidence type="ECO:0000259" key="1">
    <source>
        <dbReference type="Pfam" id="PF13640"/>
    </source>
</evidence>
<dbReference type="Pfam" id="PF13640">
    <property type="entry name" value="2OG-FeII_Oxy_3"/>
    <property type="match status" value="1"/>
</dbReference>
<protein>
    <recommendedName>
        <fullName evidence="1">Prolyl 4-hydroxylase alpha subunit Fe(2+) 2OG dioxygenase domain-containing protein</fullName>
    </recommendedName>
</protein>
<dbReference type="PANTHER" id="PTHR33099">
    <property type="entry name" value="FE2OG DIOXYGENASE DOMAIN-CONTAINING PROTEIN"/>
    <property type="match status" value="1"/>
</dbReference>
<dbReference type="InParanoid" id="A0A0C2WLN4"/>
<sequence>MAKRSGDLLCDLAAVLGENFVYKGGFAYSENRPDAPNPLLTITDIGPISLPLSEIDAKRIIACANQAPFGIGTSTVVDKEVRDTWQIDPSLVSFQNTHWDSFLQSTTANICSGLGLPGGYDIQYKLHKLLLYETGSHFLPHQHTQREDGMFATMVIVLPSQYTGGEIVVSRGSTSEVIDVSASCTRISVLSWYTDVNHEVKPIRSGYRLALSYNLMRYSSSGPEVMPTADDASEFSRLHEVLKRWRTEDYERLPKQRMVALVLGHQYSKSDLDMGQAALKGQDAHKVNQIRSVAEMLGFELWLAKLKLYNVWKVENDSDGEENWIPDYMIEWGCTLRYFTDLKGNRVHGKIERFQGLIKGHSAIMSDPDDQEFERRSPYIGNVRNVS</sequence>
<gene>
    <name evidence="2" type="ORF">M378DRAFT_1028551</name>
</gene>
<evidence type="ECO:0000313" key="2">
    <source>
        <dbReference type="EMBL" id="KIL57611.1"/>
    </source>
</evidence>
<organism evidence="2 3">
    <name type="scientific">Amanita muscaria (strain Koide BX008)</name>
    <dbReference type="NCBI Taxonomy" id="946122"/>
    <lineage>
        <taxon>Eukaryota</taxon>
        <taxon>Fungi</taxon>
        <taxon>Dikarya</taxon>
        <taxon>Basidiomycota</taxon>
        <taxon>Agaricomycotina</taxon>
        <taxon>Agaricomycetes</taxon>
        <taxon>Agaricomycetidae</taxon>
        <taxon>Agaricales</taxon>
        <taxon>Pluteineae</taxon>
        <taxon>Amanitaceae</taxon>
        <taxon>Amanita</taxon>
    </lineage>
</organism>
<keyword evidence="3" id="KW-1185">Reference proteome</keyword>
<feature type="domain" description="Prolyl 4-hydroxylase alpha subunit Fe(2+) 2OG dioxygenase" evidence="1">
    <location>
        <begin position="129"/>
        <end position="214"/>
    </location>
</feature>